<organism evidence="8 9">
    <name type="scientific">Mycobacterium pinniadriaticum</name>
    <dbReference type="NCBI Taxonomy" id="2994102"/>
    <lineage>
        <taxon>Bacteria</taxon>
        <taxon>Bacillati</taxon>
        <taxon>Actinomycetota</taxon>
        <taxon>Actinomycetes</taxon>
        <taxon>Mycobacteriales</taxon>
        <taxon>Mycobacteriaceae</taxon>
        <taxon>Mycobacterium</taxon>
    </lineage>
</organism>
<dbReference type="EMBL" id="JAPJDO010000015">
    <property type="protein sequence ID" value="MCX2938591.1"/>
    <property type="molecule type" value="Genomic_DNA"/>
</dbReference>
<keyword evidence="4" id="KW-0249">Electron transport</keyword>
<keyword evidence="6" id="KW-0411">Iron-sulfur</keyword>
<keyword evidence="9" id="KW-1185">Reference proteome</keyword>
<dbReference type="Gene3D" id="3.30.70.20">
    <property type="match status" value="1"/>
</dbReference>
<keyword evidence="7" id="KW-0003">3Fe-4S</keyword>
<dbReference type="Proteomes" id="UP001300745">
    <property type="component" value="Unassembled WGS sequence"/>
</dbReference>
<dbReference type="PANTHER" id="PTHR36923:SF3">
    <property type="entry name" value="FERREDOXIN"/>
    <property type="match status" value="1"/>
</dbReference>
<dbReference type="Pfam" id="PF13459">
    <property type="entry name" value="Fer4_15"/>
    <property type="match status" value="1"/>
</dbReference>
<evidence type="ECO:0000256" key="5">
    <source>
        <dbReference type="ARBA" id="ARBA00023004"/>
    </source>
</evidence>
<evidence type="ECO:0000256" key="6">
    <source>
        <dbReference type="ARBA" id="ARBA00023014"/>
    </source>
</evidence>
<name>A0ABT3SGH1_9MYCO</name>
<comment type="cofactor">
    <cofactor evidence="1">
        <name>[3Fe-4S] cluster</name>
        <dbReference type="ChEBI" id="CHEBI:21137"/>
    </cofactor>
</comment>
<comment type="caution">
    <text evidence="8">The sequence shown here is derived from an EMBL/GenBank/DDBJ whole genome shotgun (WGS) entry which is preliminary data.</text>
</comment>
<evidence type="ECO:0000256" key="4">
    <source>
        <dbReference type="ARBA" id="ARBA00022982"/>
    </source>
</evidence>
<dbReference type="RefSeq" id="WP_265998335.1">
    <property type="nucleotide sequence ID" value="NZ_JAPJDN010000015.1"/>
</dbReference>
<gene>
    <name evidence="8" type="ORF">ORI27_17980</name>
</gene>
<evidence type="ECO:0000256" key="1">
    <source>
        <dbReference type="ARBA" id="ARBA00001927"/>
    </source>
</evidence>
<dbReference type="SUPFAM" id="SSF54862">
    <property type="entry name" value="4Fe-4S ferredoxins"/>
    <property type="match status" value="1"/>
</dbReference>
<evidence type="ECO:0000256" key="2">
    <source>
        <dbReference type="ARBA" id="ARBA00022448"/>
    </source>
</evidence>
<protein>
    <submittedName>
        <fullName evidence="8">Ferredoxin</fullName>
    </submittedName>
</protein>
<evidence type="ECO:0000256" key="7">
    <source>
        <dbReference type="ARBA" id="ARBA00023291"/>
    </source>
</evidence>
<evidence type="ECO:0000313" key="9">
    <source>
        <dbReference type="Proteomes" id="UP001300745"/>
    </source>
</evidence>
<evidence type="ECO:0000313" key="8">
    <source>
        <dbReference type="EMBL" id="MCX2938591.1"/>
    </source>
</evidence>
<proteinExistence type="predicted"/>
<reference evidence="8 9" key="1">
    <citation type="submission" date="2022-11" db="EMBL/GenBank/DDBJ databases">
        <title>Mycobacterium sp. nov.</title>
        <authorList>
            <person name="Papic B."/>
            <person name="Spicic S."/>
            <person name="Duvnjak S."/>
        </authorList>
    </citation>
    <scope>NUCLEOTIDE SEQUENCE [LARGE SCALE GENOMIC DNA]</scope>
    <source>
        <strain evidence="8 9">CVI_P4</strain>
    </source>
</reference>
<dbReference type="PANTHER" id="PTHR36923">
    <property type="entry name" value="FERREDOXIN"/>
    <property type="match status" value="1"/>
</dbReference>
<sequence length="71" mass="7668">MTVARWHVQVDRHLCEGHALCVELAAEVFDVDSADQATCVESPPDGVREQVEAAVAACPRQAISIVKGPQR</sequence>
<keyword evidence="2" id="KW-0813">Transport</keyword>
<evidence type="ECO:0000256" key="3">
    <source>
        <dbReference type="ARBA" id="ARBA00022723"/>
    </source>
</evidence>
<keyword evidence="3" id="KW-0479">Metal-binding</keyword>
<dbReference type="InterPro" id="IPR051269">
    <property type="entry name" value="Fe-S_cluster_ET"/>
</dbReference>
<keyword evidence="5" id="KW-0408">Iron</keyword>
<accession>A0ABT3SGH1</accession>